<dbReference type="PANTHER" id="PTHR38793:SF3">
    <property type="entry name" value="SMODS AND SLOG-ASSOCIATING 2TM EFFECTOR DOMAIN-CONTAINING PROTEIN"/>
    <property type="match status" value="1"/>
</dbReference>
<feature type="region of interest" description="Disordered" evidence="1">
    <location>
        <begin position="170"/>
        <end position="209"/>
    </location>
</feature>
<protein>
    <recommendedName>
        <fullName evidence="3">SMODS and SLOG-associating 2TM effector domain-containing protein</fullName>
    </recommendedName>
</protein>
<evidence type="ECO:0000313" key="5">
    <source>
        <dbReference type="Proteomes" id="UP001161017"/>
    </source>
</evidence>
<dbReference type="AlphaFoldDB" id="A0AA43TW60"/>
<evidence type="ECO:0000313" key="4">
    <source>
        <dbReference type="EMBL" id="MDI1490173.1"/>
    </source>
</evidence>
<keyword evidence="2" id="KW-0812">Transmembrane</keyword>
<keyword evidence="2" id="KW-1133">Transmembrane helix</keyword>
<feature type="region of interest" description="Disordered" evidence="1">
    <location>
        <begin position="228"/>
        <end position="277"/>
    </location>
</feature>
<dbReference type="Proteomes" id="UP001161017">
    <property type="component" value="Unassembled WGS sequence"/>
</dbReference>
<comment type="caution">
    <text evidence="4">The sequence shown here is derived from an EMBL/GenBank/DDBJ whole genome shotgun (WGS) entry which is preliminary data.</text>
</comment>
<evidence type="ECO:0000259" key="3">
    <source>
        <dbReference type="Pfam" id="PF18142"/>
    </source>
</evidence>
<gene>
    <name evidence="4" type="ORF">OHK93_001373</name>
</gene>
<dbReference type="PANTHER" id="PTHR38793">
    <property type="entry name" value="SLATT_FUNGAL DOMAIN-CONTAINING PROTEIN-RELATED"/>
    <property type="match status" value="1"/>
</dbReference>
<name>A0AA43TW60_9LECA</name>
<dbReference type="NCBIfam" id="NF033635">
    <property type="entry name" value="SLATT_fungal"/>
    <property type="match status" value="1"/>
</dbReference>
<feature type="transmembrane region" description="Helical" evidence="2">
    <location>
        <begin position="96"/>
        <end position="115"/>
    </location>
</feature>
<keyword evidence="5" id="KW-1185">Reference proteome</keyword>
<accession>A0AA43TW60</accession>
<sequence>MQSDPERDAPGADGVWPPKLAKYRHMTGIHTPPVMRGVGHDRPAPNIGVYGRVVMEEKKMRFQYHFATIVINVMFLGQIIVAATLTALGASNASHIAITVLGSLNTIIAGIQTYLKGQGLPNRIEQYRFGLRKLREHIEARERDFSHEDCKLDVDHVIVDIAEMYQAVRQTAEDNSPETYKPMGGAGKRLLGKDTAGNPVVAPADAGTGGGSIPAAAANIDSMAAAEYAEAETAKNGTKDKGKAEVAEDGPSSTTPNHDAETEDAPLLQKDKADGKS</sequence>
<dbReference type="Pfam" id="PF18142">
    <property type="entry name" value="SLATT_fungal"/>
    <property type="match status" value="1"/>
</dbReference>
<organism evidence="4 5">
    <name type="scientific">Ramalina farinacea</name>
    <dbReference type="NCBI Taxonomy" id="258253"/>
    <lineage>
        <taxon>Eukaryota</taxon>
        <taxon>Fungi</taxon>
        <taxon>Dikarya</taxon>
        <taxon>Ascomycota</taxon>
        <taxon>Pezizomycotina</taxon>
        <taxon>Lecanoromycetes</taxon>
        <taxon>OSLEUM clade</taxon>
        <taxon>Lecanoromycetidae</taxon>
        <taxon>Lecanorales</taxon>
        <taxon>Lecanorineae</taxon>
        <taxon>Ramalinaceae</taxon>
        <taxon>Ramalina</taxon>
    </lineage>
</organism>
<feature type="domain" description="SMODS and SLOG-associating 2TM effector" evidence="3">
    <location>
        <begin position="52"/>
        <end position="170"/>
    </location>
</feature>
<keyword evidence="2" id="KW-0472">Membrane</keyword>
<dbReference type="InterPro" id="IPR041622">
    <property type="entry name" value="SLATT_fungi"/>
</dbReference>
<proteinExistence type="predicted"/>
<evidence type="ECO:0000256" key="2">
    <source>
        <dbReference type="SAM" id="Phobius"/>
    </source>
</evidence>
<evidence type="ECO:0000256" key="1">
    <source>
        <dbReference type="SAM" id="MobiDB-lite"/>
    </source>
</evidence>
<feature type="compositionally biased region" description="Basic and acidic residues" evidence="1">
    <location>
        <begin position="237"/>
        <end position="246"/>
    </location>
</feature>
<dbReference type="EMBL" id="JAPUFD010000011">
    <property type="protein sequence ID" value="MDI1490173.1"/>
    <property type="molecule type" value="Genomic_DNA"/>
</dbReference>
<feature type="transmembrane region" description="Helical" evidence="2">
    <location>
        <begin position="64"/>
        <end position="90"/>
    </location>
</feature>
<reference evidence="4" key="1">
    <citation type="journal article" date="2023" name="Genome Biol. Evol.">
        <title>First Whole Genome Sequence and Flow Cytometry Genome Size Data for the Lichen-Forming Fungus Ramalina farinacea (Ascomycota).</title>
        <authorList>
            <person name="Llewellyn T."/>
            <person name="Mian S."/>
            <person name="Hill R."/>
            <person name="Leitch I.J."/>
            <person name="Gaya E."/>
        </authorList>
    </citation>
    <scope>NUCLEOTIDE SEQUENCE</scope>
    <source>
        <strain evidence="4">LIQ254RAFAR</strain>
    </source>
</reference>